<dbReference type="GO" id="GO:0045505">
    <property type="term" value="F:dynein intermediate chain binding"/>
    <property type="evidence" value="ECO:0007669"/>
    <property type="project" value="TreeGrafter"/>
</dbReference>
<reference evidence="2" key="1">
    <citation type="submission" date="2018-07" db="EMBL/GenBank/DDBJ databases">
        <authorList>
            <person name="Quirk P.G."/>
            <person name="Krulwich T.A."/>
        </authorList>
    </citation>
    <scope>NUCLEOTIDE SEQUENCE</scope>
</reference>
<sequence>MMFSRLKKAVGLSISQHRNSRTGSVLAEQISQITGTGTTGFGTSKKKNLRFKEEEVTFPNIEDLPKPQLPFDVEKISKRIENIVETKINHIDEDTEQKVWVPYDPQKCQKLSAELSKEIKDDIKTMELDRYRIVVIVSIIQKQLQGINYKLKYCMDPQRDSFAYYSYENSHFYIVATAGLVYKD</sequence>
<dbReference type="GO" id="GO:0007018">
    <property type="term" value="P:microtubule-based movement"/>
    <property type="evidence" value="ECO:0007669"/>
    <property type="project" value="TreeGrafter"/>
</dbReference>
<dbReference type="Gene3D" id="3.30.1140.40">
    <property type="entry name" value="Tctex-1"/>
    <property type="match status" value="1"/>
</dbReference>
<proteinExistence type="inferred from homology"/>
<dbReference type="GO" id="GO:0005737">
    <property type="term" value="C:cytoplasm"/>
    <property type="evidence" value="ECO:0007669"/>
    <property type="project" value="TreeGrafter"/>
</dbReference>
<protein>
    <submittedName>
        <fullName evidence="2">CSON010159 protein</fullName>
    </submittedName>
</protein>
<evidence type="ECO:0000313" key="2">
    <source>
        <dbReference type="EMBL" id="SSX18615.1"/>
    </source>
</evidence>
<dbReference type="GO" id="GO:0005868">
    <property type="term" value="C:cytoplasmic dynein complex"/>
    <property type="evidence" value="ECO:0007669"/>
    <property type="project" value="TreeGrafter"/>
</dbReference>
<comment type="similarity">
    <text evidence="1">Belongs to the dynein light chain Tctex-type family.</text>
</comment>
<accession>A0A336LLM8</accession>
<name>A0A336LLM8_CULSO</name>
<dbReference type="Pfam" id="PF03645">
    <property type="entry name" value="Tctex-1"/>
    <property type="match status" value="1"/>
</dbReference>
<dbReference type="PANTHER" id="PTHR21255:SF65">
    <property type="entry name" value="TCTEX1 DOMAIN-CONTAINING PROTEIN 2"/>
    <property type="match status" value="1"/>
</dbReference>
<dbReference type="EMBL" id="UFQT01000040">
    <property type="protein sequence ID" value="SSX18615.1"/>
    <property type="molecule type" value="Genomic_DNA"/>
</dbReference>
<organism evidence="2">
    <name type="scientific">Culicoides sonorensis</name>
    <name type="common">Biting midge</name>
    <dbReference type="NCBI Taxonomy" id="179676"/>
    <lineage>
        <taxon>Eukaryota</taxon>
        <taxon>Metazoa</taxon>
        <taxon>Ecdysozoa</taxon>
        <taxon>Arthropoda</taxon>
        <taxon>Hexapoda</taxon>
        <taxon>Insecta</taxon>
        <taxon>Pterygota</taxon>
        <taxon>Neoptera</taxon>
        <taxon>Endopterygota</taxon>
        <taxon>Diptera</taxon>
        <taxon>Nematocera</taxon>
        <taxon>Chironomoidea</taxon>
        <taxon>Ceratopogonidae</taxon>
        <taxon>Ceratopogoninae</taxon>
        <taxon>Culicoides</taxon>
        <taxon>Monoculicoides</taxon>
    </lineage>
</organism>
<dbReference type="AlphaFoldDB" id="A0A336LLM8"/>
<dbReference type="InterPro" id="IPR038586">
    <property type="entry name" value="Tctex-1-like_sf"/>
</dbReference>
<evidence type="ECO:0000256" key="1">
    <source>
        <dbReference type="ARBA" id="ARBA00005361"/>
    </source>
</evidence>
<dbReference type="VEuPathDB" id="VectorBase:CSON010159"/>
<dbReference type="InterPro" id="IPR005334">
    <property type="entry name" value="Tctex-1-like"/>
</dbReference>
<dbReference type="CDD" id="cd21451">
    <property type="entry name" value="DLC-like_TCTEX1D"/>
    <property type="match status" value="1"/>
</dbReference>
<dbReference type="PANTHER" id="PTHR21255">
    <property type="entry name" value="T-COMPLEX-ASSOCIATED-TESTIS-EXPRESSED 1/ DYNEIN LIGHT CHAIN"/>
    <property type="match status" value="1"/>
</dbReference>
<gene>
    <name evidence="2" type="primary">CSON010159</name>
</gene>